<gene>
    <name evidence="2" type="ORF">MRATA1EN1_LOCUS25354</name>
</gene>
<reference evidence="2" key="1">
    <citation type="submission" date="2023-04" db="EMBL/GenBank/DDBJ databases">
        <authorList>
            <consortium name="ELIXIR-Norway"/>
        </authorList>
    </citation>
    <scope>NUCLEOTIDE SEQUENCE [LARGE SCALE GENOMIC DNA]</scope>
</reference>
<feature type="region of interest" description="Disordered" evidence="1">
    <location>
        <begin position="1"/>
        <end position="29"/>
    </location>
</feature>
<dbReference type="Proteomes" id="UP001176941">
    <property type="component" value="Chromosome 6"/>
</dbReference>
<organism evidence="2 3">
    <name type="scientific">Rangifer tarandus platyrhynchus</name>
    <name type="common">Svalbard reindeer</name>
    <dbReference type="NCBI Taxonomy" id="3082113"/>
    <lineage>
        <taxon>Eukaryota</taxon>
        <taxon>Metazoa</taxon>
        <taxon>Chordata</taxon>
        <taxon>Craniata</taxon>
        <taxon>Vertebrata</taxon>
        <taxon>Euteleostomi</taxon>
        <taxon>Mammalia</taxon>
        <taxon>Eutheria</taxon>
        <taxon>Laurasiatheria</taxon>
        <taxon>Artiodactyla</taxon>
        <taxon>Ruminantia</taxon>
        <taxon>Pecora</taxon>
        <taxon>Cervidae</taxon>
        <taxon>Odocoileinae</taxon>
        <taxon>Rangifer</taxon>
    </lineage>
</organism>
<evidence type="ECO:0000256" key="1">
    <source>
        <dbReference type="SAM" id="MobiDB-lite"/>
    </source>
</evidence>
<evidence type="ECO:0000313" key="3">
    <source>
        <dbReference type="Proteomes" id="UP001176941"/>
    </source>
</evidence>
<proteinExistence type="predicted"/>
<accession>A0ABN8ZR26</accession>
<protein>
    <submittedName>
        <fullName evidence="2">Uncharacterized protein</fullName>
    </submittedName>
</protein>
<evidence type="ECO:0000313" key="2">
    <source>
        <dbReference type="EMBL" id="CAI9176392.1"/>
    </source>
</evidence>
<dbReference type="EMBL" id="OX459942">
    <property type="protein sequence ID" value="CAI9176392.1"/>
    <property type="molecule type" value="Genomic_DNA"/>
</dbReference>
<name>A0ABN8ZR26_RANTA</name>
<sequence length="97" mass="10709">MKSSPDSGLGTARVQHLQAAAPLGDTQEPAGHRQWFGGILLFSEAMSASDILGGVQHTTFMRFDAVFQDMKQEMSEHCLLLIPHPPQMFPPVNRLHL</sequence>
<keyword evidence="3" id="KW-1185">Reference proteome</keyword>